<dbReference type="InterPro" id="IPR050870">
    <property type="entry name" value="FAST_kinase"/>
</dbReference>
<reference evidence="5" key="2">
    <citation type="submission" date="2025-08" db="UniProtKB">
        <authorList>
            <consortium name="Ensembl"/>
        </authorList>
    </citation>
    <scope>IDENTIFICATION</scope>
</reference>
<evidence type="ECO:0000313" key="6">
    <source>
        <dbReference type="Proteomes" id="UP000314985"/>
    </source>
</evidence>
<proteinExistence type="predicted"/>
<dbReference type="AlphaFoldDB" id="A0A4X1UU15"/>
<dbReference type="PROSITE" id="PS51286">
    <property type="entry name" value="RAP"/>
    <property type="match status" value="1"/>
</dbReference>
<feature type="domain" description="RAP" evidence="4">
    <location>
        <begin position="470"/>
        <end position="528"/>
    </location>
</feature>
<dbReference type="GO" id="GO:0044528">
    <property type="term" value="P:regulation of mitochondrial mRNA stability"/>
    <property type="evidence" value="ECO:0007669"/>
    <property type="project" value="InterPro"/>
</dbReference>
<dbReference type="InterPro" id="IPR013579">
    <property type="entry name" value="FAST_2"/>
</dbReference>
<reference evidence="5 6" key="1">
    <citation type="submission" date="2017-08" db="EMBL/GenBank/DDBJ databases">
        <title>USMARCv1.0.</title>
        <authorList>
            <person name="Hannum G.I."/>
            <person name="Koren S."/>
            <person name="Schroeder S.G."/>
            <person name="Chin S.C."/>
            <person name="Nonneman D.J."/>
            <person name="Becker S.A."/>
            <person name="Rosen B.D."/>
            <person name="Bickhart D.M."/>
            <person name="Putnam N.H."/>
            <person name="Green R.E."/>
            <person name="Tuggle C.K."/>
            <person name="Liu H."/>
            <person name="Rohrer G.A."/>
            <person name="Warr A."/>
            <person name="Hall R."/>
            <person name="Kim K."/>
            <person name="Hume D.A."/>
            <person name="Talbot R."/>
            <person name="Chow W."/>
            <person name="Howe K."/>
            <person name="Schwartz A.S."/>
            <person name="Watson M."/>
            <person name="Archibald A.L."/>
            <person name="Phillippy A.M."/>
            <person name="Smith T.P.L."/>
        </authorList>
    </citation>
    <scope>NUCLEOTIDE SEQUENCE [LARGE SCALE GENOMIC DNA]</scope>
</reference>
<dbReference type="PANTHER" id="PTHR21228">
    <property type="entry name" value="FAST LEU-RICH DOMAIN-CONTAINING"/>
    <property type="match status" value="1"/>
</dbReference>
<dbReference type="InterPro" id="IPR010622">
    <property type="entry name" value="FAST_Leu-rich"/>
</dbReference>
<evidence type="ECO:0000256" key="3">
    <source>
        <dbReference type="SAM" id="MobiDB-lite"/>
    </source>
</evidence>
<evidence type="ECO:0000313" key="5">
    <source>
        <dbReference type="Ensembl" id="ENSSSCP00070031814.1"/>
    </source>
</evidence>
<sequence>MRRPRGEPGSRAPRPTEGAICAGPGESWSPSPNSMLRVLLSAQASSARLSGLLLLPPVQPYCLGPSKWGDRPPGGGSHVGPVQGLQRLLEQARSPGELLRWLGQNPTKVHAHHYLVALRRLGQLLGSQPRPPPVEQATLQDLSQLIIRNCPSFDIHTIHVCLHLAVLLGFPSDGPLVRALEQERRCRLHSKPPPSPQPVLHGGQRLEAALSCPRFLRHPQQHLIRSLAEARPEELTPQVMVLLAQHLARHRLREPQLLEAIAHFLVVQEAQLNSKVVQKLVLPFGRLNYLPLEEQFMPCLERILAREAGVAPLATVNILMSLCQLRCLPFRALRFVFSPGFINHISGTPHALIMRRYLSLLDTAVELELPGYRGPRLPRRQQVPIFPQPLITDRARCKYSHKDIVAEGLRQLLGEEKYRQDLTVPPGYCTDFLLCVSSSGAVLPVRTQDPFLPYPPRSCPHATQDPAQRVVLTLRERWHFCRDGRVLLGSRALRERHLGLMGYQLLPLPFEELESQRGLPQLKSYLRQKLQALGLRWGPEGGEGCTRGPRWPPHGGRTICTLTLCFDLSLKPPSSPVAYLVSRVEWAGLPTSLPSRPAETHTPPEASDRWGRSTLLRGGGRGKGTLNYSLK</sequence>
<dbReference type="Pfam" id="PF08368">
    <property type="entry name" value="FAST_2"/>
    <property type="match status" value="1"/>
</dbReference>
<dbReference type="Pfam" id="PF06743">
    <property type="entry name" value="FAST_1"/>
    <property type="match status" value="1"/>
</dbReference>
<dbReference type="SMART" id="SM00952">
    <property type="entry name" value="RAP"/>
    <property type="match status" value="1"/>
</dbReference>
<dbReference type="InterPro" id="IPR013584">
    <property type="entry name" value="RAP"/>
</dbReference>
<name>A0A4X1UU15_PIG</name>
<evidence type="ECO:0000256" key="2">
    <source>
        <dbReference type="ARBA" id="ARBA00023128"/>
    </source>
</evidence>
<protein>
    <recommendedName>
        <fullName evidence="4">RAP domain-containing protein</fullName>
    </recommendedName>
</protein>
<feature type="region of interest" description="Disordered" evidence="3">
    <location>
        <begin position="1"/>
        <end position="27"/>
    </location>
</feature>
<dbReference type="Pfam" id="PF08373">
    <property type="entry name" value="RAP"/>
    <property type="match status" value="1"/>
</dbReference>
<accession>A0A4X1UU15</accession>
<keyword evidence="2" id="KW-0496">Mitochondrion</keyword>
<comment type="subcellular location">
    <subcellularLocation>
        <location evidence="1">Mitochondrion</location>
    </subcellularLocation>
</comment>
<dbReference type="Proteomes" id="UP000314985">
    <property type="component" value="Chromosome 18"/>
</dbReference>
<feature type="region of interest" description="Disordered" evidence="3">
    <location>
        <begin position="591"/>
        <end position="631"/>
    </location>
</feature>
<evidence type="ECO:0000256" key="1">
    <source>
        <dbReference type="ARBA" id="ARBA00004173"/>
    </source>
</evidence>
<dbReference type="Ensembl" id="ENSSSCT00070038027.1">
    <property type="protein sequence ID" value="ENSSSCP00070031814.1"/>
    <property type="gene ID" value="ENSSSCG00070019243.1"/>
</dbReference>
<evidence type="ECO:0000259" key="4">
    <source>
        <dbReference type="PROSITE" id="PS51286"/>
    </source>
</evidence>
<dbReference type="GO" id="GO:0005739">
    <property type="term" value="C:mitochondrion"/>
    <property type="evidence" value="ECO:0007669"/>
    <property type="project" value="UniProtKB-SubCell"/>
</dbReference>
<dbReference type="PANTHER" id="PTHR21228:SF4">
    <property type="entry name" value="FAS-ACTIVATED SERINE_THREONINE KINASE"/>
    <property type="match status" value="1"/>
</dbReference>
<organism evidence="5 6">
    <name type="scientific">Sus scrofa</name>
    <name type="common">Pig</name>
    <dbReference type="NCBI Taxonomy" id="9823"/>
    <lineage>
        <taxon>Eukaryota</taxon>
        <taxon>Metazoa</taxon>
        <taxon>Chordata</taxon>
        <taxon>Craniata</taxon>
        <taxon>Vertebrata</taxon>
        <taxon>Euteleostomi</taxon>
        <taxon>Mammalia</taxon>
        <taxon>Eutheria</taxon>
        <taxon>Laurasiatheria</taxon>
        <taxon>Artiodactyla</taxon>
        <taxon>Suina</taxon>
        <taxon>Suidae</taxon>
        <taxon>Sus</taxon>
    </lineage>
</organism>